<sequence length="67" mass="7561">MEDINLTAYALLPAALVGTVLNWAVFYSIHKLKSFNHSFGFLLTNQTLFDALNSTSFLIYFCPMVLL</sequence>
<dbReference type="OMA" id="LIYFCPM"/>
<dbReference type="AlphaFoldDB" id="E3NJP0"/>
<evidence type="ECO:0000259" key="2">
    <source>
        <dbReference type="Pfam" id="PF10328"/>
    </source>
</evidence>
<evidence type="ECO:0000313" key="4">
    <source>
        <dbReference type="Proteomes" id="UP000008281"/>
    </source>
</evidence>
<reference evidence="3" key="1">
    <citation type="submission" date="2007-07" db="EMBL/GenBank/DDBJ databases">
        <title>PCAP assembly of the Caenorhabditis remanei genome.</title>
        <authorList>
            <consortium name="The Caenorhabditis remanei Sequencing Consortium"/>
            <person name="Wilson R.K."/>
        </authorList>
    </citation>
    <scope>NUCLEOTIDE SEQUENCE [LARGE SCALE GENOMIC DNA]</scope>
    <source>
        <strain evidence="3">PB4641</strain>
    </source>
</reference>
<feature type="domain" description="7TM GPCR serpentine receptor class x (Srx)" evidence="2">
    <location>
        <begin position="14"/>
        <end position="67"/>
    </location>
</feature>
<evidence type="ECO:0000256" key="1">
    <source>
        <dbReference type="SAM" id="Phobius"/>
    </source>
</evidence>
<dbReference type="PANTHER" id="PTHR23017:SF7">
    <property type="entry name" value="G-PROTEIN COUPLED RECEPTORS FAMILY 1 PROFILE DOMAIN-CONTAINING PROTEIN"/>
    <property type="match status" value="1"/>
</dbReference>
<name>E3NJP0_CAERE</name>
<keyword evidence="1" id="KW-1133">Transmembrane helix</keyword>
<proteinExistence type="predicted"/>
<accession>E3NJP0</accession>
<keyword evidence="1" id="KW-0812">Transmembrane</keyword>
<gene>
    <name evidence="3" type="ORF">CRE_15022</name>
</gene>
<dbReference type="EMBL" id="DS268750">
    <property type="protein sequence ID" value="EFP01083.1"/>
    <property type="molecule type" value="Genomic_DNA"/>
</dbReference>
<evidence type="ECO:0000313" key="3">
    <source>
        <dbReference type="EMBL" id="EFP01083.1"/>
    </source>
</evidence>
<protein>
    <recommendedName>
        <fullName evidence="2">7TM GPCR serpentine receptor class x (Srx) domain-containing protein</fullName>
    </recommendedName>
</protein>
<organism evidence="4">
    <name type="scientific">Caenorhabditis remanei</name>
    <name type="common">Caenorhabditis vulgaris</name>
    <dbReference type="NCBI Taxonomy" id="31234"/>
    <lineage>
        <taxon>Eukaryota</taxon>
        <taxon>Metazoa</taxon>
        <taxon>Ecdysozoa</taxon>
        <taxon>Nematoda</taxon>
        <taxon>Chromadorea</taxon>
        <taxon>Rhabditida</taxon>
        <taxon>Rhabditina</taxon>
        <taxon>Rhabditomorpha</taxon>
        <taxon>Rhabditoidea</taxon>
        <taxon>Rhabditidae</taxon>
        <taxon>Peloderinae</taxon>
        <taxon>Caenorhabditis</taxon>
    </lineage>
</organism>
<feature type="transmembrane region" description="Helical" evidence="1">
    <location>
        <begin position="48"/>
        <end position="66"/>
    </location>
</feature>
<dbReference type="Pfam" id="PF10328">
    <property type="entry name" value="7TM_GPCR_Srx"/>
    <property type="match status" value="1"/>
</dbReference>
<keyword evidence="4" id="KW-1185">Reference proteome</keyword>
<keyword evidence="1" id="KW-0472">Membrane</keyword>
<dbReference type="Proteomes" id="UP000008281">
    <property type="component" value="Unassembled WGS sequence"/>
</dbReference>
<dbReference type="HOGENOM" id="CLU_2851739_0_0_1"/>
<dbReference type="OrthoDB" id="5833736at2759"/>
<dbReference type="PANTHER" id="PTHR23017">
    <property type="entry name" value="SERPENTINE RECEPTOR, CLASS X"/>
    <property type="match status" value="1"/>
</dbReference>
<dbReference type="InParanoid" id="E3NJP0"/>
<dbReference type="InterPro" id="IPR019430">
    <property type="entry name" value="7TM_GPCR_serpentine_rcpt_Srx"/>
</dbReference>
<feature type="transmembrane region" description="Helical" evidence="1">
    <location>
        <begin position="6"/>
        <end position="27"/>
    </location>
</feature>